<evidence type="ECO:0000256" key="1">
    <source>
        <dbReference type="ARBA" id="ARBA00009437"/>
    </source>
</evidence>
<comment type="caution">
    <text evidence="6">The sequence shown here is derived from an EMBL/GenBank/DDBJ whole genome shotgun (WGS) entry which is preliminary data.</text>
</comment>
<accession>A0ABN2Q913</accession>
<evidence type="ECO:0000256" key="3">
    <source>
        <dbReference type="ARBA" id="ARBA00023125"/>
    </source>
</evidence>
<dbReference type="SUPFAM" id="SSF46785">
    <property type="entry name" value="Winged helix' DNA-binding domain"/>
    <property type="match status" value="1"/>
</dbReference>
<keyword evidence="7" id="KW-1185">Reference proteome</keyword>
<evidence type="ECO:0000256" key="2">
    <source>
        <dbReference type="ARBA" id="ARBA00023015"/>
    </source>
</evidence>
<dbReference type="Proteomes" id="UP001501116">
    <property type="component" value="Unassembled WGS sequence"/>
</dbReference>
<gene>
    <name evidence="6" type="ORF">GCM10009754_14360</name>
</gene>
<dbReference type="EMBL" id="BAAANN010000004">
    <property type="protein sequence ID" value="GAA1947351.1"/>
    <property type="molecule type" value="Genomic_DNA"/>
</dbReference>
<organism evidence="6 7">
    <name type="scientific">Amycolatopsis minnesotensis</name>
    <dbReference type="NCBI Taxonomy" id="337894"/>
    <lineage>
        <taxon>Bacteria</taxon>
        <taxon>Bacillati</taxon>
        <taxon>Actinomycetota</taxon>
        <taxon>Actinomycetes</taxon>
        <taxon>Pseudonocardiales</taxon>
        <taxon>Pseudonocardiaceae</taxon>
        <taxon>Amycolatopsis</taxon>
    </lineage>
</organism>
<evidence type="ECO:0000313" key="7">
    <source>
        <dbReference type="Proteomes" id="UP001501116"/>
    </source>
</evidence>
<dbReference type="SUPFAM" id="SSF53850">
    <property type="entry name" value="Periplasmic binding protein-like II"/>
    <property type="match status" value="1"/>
</dbReference>
<evidence type="ECO:0000313" key="6">
    <source>
        <dbReference type="EMBL" id="GAA1947351.1"/>
    </source>
</evidence>
<sequence length="312" mass="34304">MNFDGLRAFVAVAEEGQFRLAADQIGISQQAVSKRIAALETDLGTALFARVATGAALTADGRTFLPRARAVLTAVEDAIGSVRPETRPLRVDVRHRRVCTADILREFRRGHPDLPVETVTLANADDMTRALRDGEIDAGFAYLREPVGAGLEHAFAYLDPVQVVVGNRHPLAAARSVRMAELAPFRVWMPGIAGGSEWEDFYRELSEDFGITVDATGPDFGIEALLDVVAESATTLTFVGDRTSIVWPQDHDLRRIPVAGPMPYYPHSLVWRTGDRHHGLPELIAHLDEVFAPPGDGSWLPRAARTAYRHRR</sequence>
<keyword evidence="2" id="KW-0805">Transcription regulation</keyword>
<dbReference type="InterPro" id="IPR036390">
    <property type="entry name" value="WH_DNA-bd_sf"/>
</dbReference>
<dbReference type="Gene3D" id="3.40.190.10">
    <property type="entry name" value="Periplasmic binding protein-like II"/>
    <property type="match status" value="2"/>
</dbReference>
<dbReference type="RefSeq" id="WP_344414782.1">
    <property type="nucleotide sequence ID" value="NZ_BAAANN010000004.1"/>
</dbReference>
<name>A0ABN2Q913_9PSEU</name>
<keyword evidence="3" id="KW-0238">DNA-binding</keyword>
<dbReference type="PRINTS" id="PR00039">
    <property type="entry name" value="HTHLYSR"/>
</dbReference>
<dbReference type="Pfam" id="PF00126">
    <property type="entry name" value="HTH_1"/>
    <property type="match status" value="1"/>
</dbReference>
<evidence type="ECO:0000259" key="5">
    <source>
        <dbReference type="PROSITE" id="PS50931"/>
    </source>
</evidence>
<dbReference type="Pfam" id="PF03466">
    <property type="entry name" value="LysR_substrate"/>
    <property type="match status" value="1"/>
</dbReference>
<dbReference type="PANTHER" id="PTHR30346:SF0">
    <property type="entry name" value="HCA OPERON TRANSCRIPTIONAL ACTIVATOR HCAR"/>
    <property type="match status" value="1"/>
</dbReference>
<dbReference type="PANTHER" id="PTHR30346">
    <property type="entry name" value="TRANSCRIPTIONAL DUAL REGULATOR HCAR-RELATED"/>
    <property type="match status" value="1"/>
</dbReference>
<dbReference type="InterPro" id="IPR005119">
    <property type="entry name" value="LysR_subst-bd"/>
</dbReference>
<keyword evidence="4" id="KW-0804">Transcription</keyword>
<protein>
    <submittedName>
        <fullName evidence="6">LysR family transcriptional regulator</fullName>
    </submittedName>
</protein>
<reference evidence="6 7" key="1">
    <citation type="journal article" date="2019" name="Int. J. Syst. Evol. Microbiol.">
        <title>The Global Catalogue of Microorganisms (GCM) 10K type strain sequencing project: providing services to taxonomists for standard genome sequencing and annotation.</title>
        <authorList>
            <consortium name="The Broad Institute Genomics Platform"/>
            <consortium name="The Broad Institute Genome Sequencing Center for Infectious Disease"/>
            <person name="Wu L."/>
            <person name="Ma J."/>
        </authorList>
    </citation>
    <scope>NUCLEOTIDE SEQUENCE [LARGE SCALE GENOMIC DNA]</scope>
    <source>
        <strain evidence="6 7">JCM 14545</strain>
    </source>
</reference>
<dbReference type="InterPro" id="IPR000847">
    <property type="entry name" value="LysR_HTH_N"/>
</dbReference>
<proteinExistence type="inferred from homology"/>
<comment type="similarity">
    <text evidence="1">Belongs to the LysR transcriptional regulatory family.</text>
</comment>
<dbReference type="PROSITE" id="PS50931">
    <property type="entry name" value="HTH_LYSR"/>
    <property type="match status" value="1"/>
</dbReference>
<dbReference type="InterPro" id="IPR036388">
    <property type="entry name" value="WH-like_DNA-bd_sf"/>
</dbReference>
<dbReference type="Gene3D" id="1.10.10.10">
    <property type="entry name" value="Winged helix-like DNA-binding domain superfamily/Winged helix DNA-binding domain"/>
    <property type="match status" value="1"/>
</dbReference>
<feature type="domain" description="HTH lysR-type" evidence="5">
    <location>
        <begin position="1"/>
        <end position="58"/>
    </location>
</feature>
<evidence type="ECO:0000256" key="4">
    <source>
        <dbReference type="ARBA" id="ARBA00023163"/>
    </source>
</evidence>